<dbReference type="HAMAP" id="MF_00867">
    <property type="entry name" value="KhpB"/>
    <property type="match status" value="1"/>
</dbReference>
<dbReference type="SMART" id="SM00393">
    <property type="entry name" value="R3H"/>
    <property type="match status" value="1"/>
</dbReference>
<evidence type="ECO:0000256" key="3">
    <source>
        <dbReference type="ARBA" id="ARBA00022960"/>
    </source>
</evidence>
<dbReference type="Proteomes" id="UP000215144">
    <property type="component" value="Chromosome 1"/>
</dbReference>
<keyword evidence="3 6" id="KW-0133">Cell shape</keyword>
<comment type="caution">
    <text evidence="6">Lacks conserved residue(s) required for the propagation of feature annotation.</text>
</comment>
<evidence type="ECO:0000256" key="2">
    <source>
        <dbReference type="ARBA" id="ARBA00022884"/>
    </source>
</evidence>
<dbReference type="InterPro" id="IPR034079">
    <property type="entry name" value="R3H_KhpB"/>
</dbReference>
<evidence type="ECO:0000256" key="1">
    <source>
        <dbReference type="ARBA" id="ARBA00022490"/>
    </source>
</evidence>
<dbReference type="AlphaFoldDB" id="A0A239WG25"/>
<evidence type="ECO:0000256" key="4">
    <source>
        <dbReference type="ARBA" id="ARBA00023186"/>
    </source>
</evidence>
<evidence type="ECO:0000259" key="8">
    <source>
        <dbReference type="PROSITE" id="PS51061"/>
    </source>
</evidence>
<sequence length="370" mass="41017">MAIFTGRNVEEAIETGLNELGIPRLKARIKVISKEKKGFLGFGKKPAQVDISRLEDAQAADKKPMTVTSIFKDRPKATTDLDEKDLLSDSQVAESTAQETADSIADKADESSEGIILPQDEDTTALAATAVDSEAEVVTSDLNEAIVLVDDEEDYLEDSSDEEIEMLSEIPQNKQGETDIVLPDEDRGVETDKGLVILENETADTVESLEGKESTTTAELETAADQVTAYVQKIIYEMDVDASIETTISRRRINLQIETTEAGRVIGYHGKVLKALQLLAQNYLYDHYDRHYSVSINVHDYVEHRTETLIDFTQKIAARVIESGRPYDMDPMSNSERKTVHKTISQIDGVSSYSEGDDPNRYVVVTLSED</sequence>
<reference evidence="9 10" key="1">
    <citation type="submission" date="2017-06" db="EMBL/GenBank/DDBJ databases">
        <authorList>
            <consortium name="Pathogen Informatics"/>
        </authorList>
    </citation>
    <scope>NUCLEOTIDE SEQUENCE [LARGE SCALE GENOMIC DNA]</scope>
    <source>
        <strain evidence="9 10">NCTC11291</strain>
    </source>
</reference>
<dbReference type="CDD" id="cd02644">
    <property type="entry name" value="R3H_jag"/>
    <property type="match status" value="1"/>
</dbReference>
<dbReference type="Pfam" id="PF01424">
    <property type="entry name" value="R3H"/>
    <property type="match status" value="1"/>
</dbReference>
<dbReference type="OrthoDB" id="9794483at2"/>
<dbReference type="GO" id="GO:0003677">
    <property type="term" value="F:DNA binding"/>
    <property type="evidence" value="ECO:0007669"/>
    <property type="project" value="UniProtKB-KW"/>
</dbReference>
<evidence type="ECO:0000256" key="5">
    <source>
        <dbReference type="ARBA" id="ARBA00023316"/>
    </source>
</evidence>
<comment type="subunit">
    <text evidence="6">Forms a complex with KhpA.</text>
</comment>
<dbReference type="InterPro" id="IPR038008">
    <property type="entry name" value="Jag_KH"/>
</dbReference>
<dbReference type="CDD" id="cd02414">
    <property type="entry name" value="KH-II_Jag"/>
    <property type="match status" value="1"/>
</dbReference>
<dbReference type="GO" id="GO:0003723">
    <property type="term" value="F:RNA binding"/>
    <property type="evidence" value="ECO:0007669"/>
    <property type="project" value="UniProtKB-UniRule"/>
</dbReference>
<evidence type="ECO:0000256" key="6">
    <source>
        <dbReference type="HAMAP-Rule" id="MF_00867"/>
    </source>
</evidence>
<keyword evidence="5 6" id="KW-0961">Cell wall biogenesis/degradation</keyword>
<comment type="function">
    <text evidence="6">A probable RNA chaperone. Forms a complex with KhpA which binds to cellular RNA and controls its expression. Plays a role in peptidoglycan (PG) homeostasis and cell length regulation.</text>
</comment>
<comment type="similarity">
    <text evidence="6">Belongs to the KhpB RNA-binding protein family.</text>
</comment>
<dbReference type="PANTHER" id="PTHR35800:SF1">
    <property type="entry name" value="RNA-BINDING PROTEIN KHPB"/>
    <property type="match status" value="1"/>
</dbReference>
<dbReference type="SUPFAM" id="SSF82708">
    <property type="entry name" value="R3H domain"/>
    <property type="match status" value="1"/>
</dbReference>
<dbReference type="KEGG" id="saco:SAME_00224"/>
<dbReference type="GO" id="GO:0005737">
    <property type="term" value="C:cytoplasm"/>
    <property type="evidence" value="ECO:0007669"/>
    <property type="project" value="UniProtKB-SubCell"/>
</dbReference>
<evidence type="ECO:0000313" key="9">
    <source>
        <dbReference type="EMBL" id="SNV33066.1"/>
    </source>
</evidence>
<protein>
    <recommendedName>
        <fullName evidence="6">RNA-binding protein KhpB</fullName>
    </recommendedName>
    <alternativeName>
        <fullName evidence="6">RNA-binding protein EloR</fullName>
    </alternativeName>
</protein>
<dbReference type="InterPro" id="IPR032782">
    <property type="entry name" value="KhpB_N"/>
</dbReference>
<dbReference type="Pfam" id="PF13083">
    <property type="entry name" value="KH_KhpA-B"/>
    <property type="match status" value="1"/>
</dbReference>
<dbReference type="InterPro" id="IPR015946">
    <property type="entry name" value="KH_dom-like_a/b"/>
</dbReference>
<comment type="subcellular location">
    <subcellularLocation>
        <location evidence="6">Cytoplasm</location>
    </subcellularLocation>
</comment>
<dbReference type="Gene3D" id="3.30.300.20">
    <property type="match status" value="1"/>
</dbReference>
<evidence type="ECO:0000256" key="7">
    <source>
        <dbReference type="SAM" id="MobiDB-lite"/>
    </source>
</evidence>
<proteinExistence type="inferred from homology"/>
<dbReference type="GO" id="GO:0071555">
    <property type="term" value="P:cell wall organization"/>
    <property type="evidence" value="ECO:0007669"/>
    <property type="project" value="UniProtKB-KW"/>
</dbReference>
<evidence type="ECO:0000313" key="10">
    <source>
        <dbReference type="Proteomes" id="UP000215144"/>
    </source>
</evidence>
<organism evidence="9 10">
    <name type="scientific">Streptococcus acidominimus</name>
    <dbReference type="NCBI Taxonomy" id="1326"/>
    <lineage>
        <taxon>Bacteria</taxon>
        <taxon>Bacillati</taxon>
        <taxon>Bacillota</taxon>
        <taxon>Bacilli</taxon>
        <taxon>Lactobacillales</taxon>
        <taxon>Streptococcaceae</taxon>
        <taxon>Streptococcus</taxon>
    </lineage>
</organism>
<dbReference type="InterPro" id="IPR001374">
    <property type="entry name" value="R3H_dom"/>
</dbReference>
<dbReference type="GO" id="GO:0009252">
    <property type="term" value="P:peptidoglycan biosynthetic process"/>
    <property type="evidence" value="ECO:0007669"/>
    <property type="project" value="UniProtKB-UniRule"/>
</dbReference>
<feature type="domain" description="R3H" evidence="8">
    <location>
        <begin position="303"/>
        <end position="369"/>
    </location>
</feature>
<dbReference type="SMART" id="SM01245">
    <property type="entry name" value="Jag_N"/>
    <property type="match status" value="1"/>
</dbReference>
<dbReference type="NCBIfam" id="NF041568">
    <property type="entry name" value="Jag_EloR"/>
    <property type="match status" value="1"/>
</dbReference>
<dbReference type="RefSeq" id="WP_095121510.1">
    <property type="nucleotide sequence ID" value="NZ_LT906454.1"/>
</dbReference>
<name>A0A239WG25_STRAI</name>
<keyword evidence="1 6" id="KW-0963">Cytoplasm</keyword>
<accession>A0A239WG25</accession>
<dbReference type="PROSITE" id="PS51061">
    <property type="entry name" value="R3H"/>
    <property type="match status" value="1"/>
</dbReference>
<keyword evidence="2 6" id="KW-0694">RNA-binding</keyword>
<dbReference type="InterPro" id="IPR036867">
    <property type="entry name" value="R3H_dom_sf"/>
</dbReference>
<dbReference type="PANTHER" id="PTHR35800">
    <property type="entry name" value="PROTEIN JAG"/>
    <property type="match status" value="1"/>
</dbReference>
<dbReference type="InterPro" id="IPR038247">
    <property type="entry name" value="Jag_N_dom_sf"/>
</dbReference>
<dbReference type="Gene3D" id="3.30.30.80">
    <property type="entry name" value="probable RNA-binding protein from clostridium symbiosum atcc 14940"/>
    <property type="match status" value="1"/>
</dbReference>
<keyword evidence="9" id="KW-0238">DNA-binding</keyword>
<dbReference type="Pfam" id="PF14804">
    <property type="entry name" value="Jag_N"/>
    <property type="match status" value="1"/>
</dbReference>
<feature type="region of interest" description="Disordered" evidence="7">
    <location>
        <begin position="94"/>
        <end position="116"/>
    </location>
</feature>
<keyword evidence="4 6" id="KW-0143">Chaperone</keyword>
<dbReference type="Gene3D" id="3.30.1370.50">
    <property type="entry name" value="R3H-like domain"/>
    <property type="match status" value="1"/>
</dbReference>
<gene>
    <name evidence="6" type="primary">khpB</name>
    <name evidence="6" type="synonym">eloR</name>
    <name evidence="9" type="ORF">SAMEA4504048_00224</name>
</gene>
<dbReference type="EMBL" id="LT906454">
    <property type="protein sequence ID" value="SNV33066.1"/>
    <property type="molecule type" value="Genomic_DNA"/>
</dbReference>
<dbReference type="InterPro" id="IPR039247">
    <property type="entry name" value="KhpB"/>
</dbReference>
<dbReference type="GO" id="GO:0008360">
    <property type="term" value="P:regulation of cell shape"/>
    <property type="evidence" value="ECO:0007669"/>
    <property type="project" value="UniProtKB-KW"/>
</dbReference>
<comment type="domain">
    <text evidence="6">Has an N-terminal Jag-N domain and 2 RNA-binding domains (KH and R3H).</text>
</comment>